<evidence type="ECO:0008006" key="3">
    <source>
        <dbReference type="Google" id="ProtNLM"/>
    </source>
</evidence>
<gene>
    <name evidence="1" type="ordered locus">Tcur_2123</name>
</gene>
<protein>
    <recommendedName>
        <fullName evidence="3">ThiamineS protein</fullName>
    </recommendedName>
</protein>
<evidence type="ECO:0000313" key="2">
    <source>
        <dbReference type="Proteomes" id="UP000001918"/>
    </source>
</evidence>
<organism evidence="1 2">
    <name type="scientific">Thermomonospora curvata (strain ATCC 19995 / DSM 43183 / JCM 3096 / KCTC 9072 / NBRC 15933 / NCIMB 10081 / Henssen B9)</name>
    <dbReference type="NCBI Taxonomy" id="471852"/>
    <lineage>
        <taxon>Bacteria</taxon>
        <taxon>Bacillati</taxon>
        <taxon>Actinomycetota</taxon>
        <taxon>Actinomycetes</taxon>
        <taxon>Streptosporangiales</taxon>
        <taxon>Thermomonosporaceae</taxon>
        <taxon>Thermomonospora</taxon>
    </lineage>
</organism>
<dbReference type="KEGG" id="tcu:Tcur_2123"/>
<evidence type="ECO:0000313" key="1">
    <source>
        <dbReference type="EMBL" id="ACY97689.1"/>
    </source>
</evidence>
<dbReference type="RefSeq" id="WP_012852473.1">
    <property type="nucleotide sequence ID" value="NC_013510.1"/>
</dbReference>
<sequence length="90" mass="9468">MTLCVHLLGYPEAVLATDTITLDAPPDATADYVVRQVATLAPGLDEALLHEDGSPRQTTKVMVHGVPVAHRTPIGREPTVTVLASLPCDG</sequence>
<reference evidence="1 2" key="1">
    <citation type="journal article" date="2011" name="Stand. Genomic Sci.">
        <title>Complete genome sequence of Thermomonospora curvata type strain (B9).</title>
        <authorList>
            <person name="Chertkov O."/>
            <person name="Sikorski J."/>
            <person name="Nolan M."/>
            <person name="Lapidus A."/>
            <person name="Lucas S."/>
            <person name="Del Rio T.G."/>
            <person name="Tice H."/>
            <person name="Cheng J.F."/>
            <person name="Goodwin L."/>
            <person name="Pitluck S."/>
            <person name="Liolios K."/>
            <person name="Ivanova N."/>
            <person name="Mavromatis K."/>
            <person name="Mikhailova N."/>
            <person name="Ovchinnikova G."/>
            <person name="Pati A."/>
            <person name="Chen A."/>
            <person name="Palaniappan K."/>
            <person name="Djao O.D."/>
            <person name="Land M."/>
            <person name="Hauser L."/>
            <person name="Chang Y.J."/>
            <person name="Jeffries C.D."/>
            <person name="Brettin T."/>
            <person name="Han C."/>
            <person name="Detter J.C."/>
            <person name="Rohde M."/>
            <person name="Goker M."/>
            <person name="Woyke T."/>
            <person name="Bristow J."/>
            <person name="Eisen J.A."/>
            <person name="Markowitz V."/>
            <person name="Hugenholtz P."/>
            <person name="Klenk H.P."/>
            <person name="Kyrpides N.C."/>
        </authorList>
    </citation>
    <scope>NUCLEOTIDE SEQUENCE [LARGE SCALE GENOMIC DNA]</scope>
    <source>
        <strain evidence="2">ATCC 19995 / DSM 43183 / JCM 3096 / KCTC 9072 / NBRC 15933 / NCIMB 10081 / Henssen B9</strain>
    </source>
</reference>
<dbReference type="eggNOG" id="ENOG5030W66">
    <property type="taxonomic scope" value="Bacteria"/>
</dbReference>
<dbReference type="InterPro" id="IPR016155">
    <property type="entry name" value="Mopterin_synth/thiamin_S_b"/>
</dbReference>
<dbReference type="InterPro" id="IPR012675">
    <property type="entry name" value="Beta-grasp_dom_sf"/>
</dbReference>
<name>D1AEW4_THECD</name>
<dbReference type="AlphaFoldDB" id="D1AEW4"/>
<accession>D1AEW4</accession>
<dbReference type="Gene3D" id="3.10.20.30">
    <property type="match status" value="1"/>
</dbReference>
<dbReference type="OrthoDB" id="9835949at2"/>
<dbReference type="EMBL" id="CP001738">
    <property type="protein sequence ID" value="ACY97689.1"/>
    <property type="molecule type" value="Genomic_DNA"/>
</dbReference>
<dbReference type="STRING" id="471852.Tcur_2123"/>
<dbReference type="SUPFAM" id="SSF54285">
    <property type="entry name" value="MoaD/ThiS"/>
    <property type="match status" value="1"/>
</dbReference>
<proteinExistence type="predicted"/>
<dbReference type="Proteomes" id="UP000001918">
    <property type="component" value="Chromosome"/>
</dbReference>
<dbReference type="HOGENOM" id="CLU_2439792_0_0_11"/>
<keyword evidence="2" id="KW-1185">Reference proteome</keyword>